<dbReference type="KEGG" id="mde:101895154"/>
<dbReference type="PANTHER" id="PTHR21115:SF0">
    <property type="entry name" value="GH06117P-RELATED"/>
    <property type="match status" value="1"/>
</dbReference>
<dbReference type="VEuPathDB" id="VectorBase:MDOMA2_011734"/>
<dbReference type="AlphaFoldDB" id="A0A1I8NCP9"/>
<gene>
    <name evidence="2" type="primary">101895154</name>
    <name evidence="4" type="synonym">LOC101895154</name>
</gene>
<dbReference type="STRING" id="7370.A0A1I8NCP9"/>
<accession>A0A1I8NCP9</accession>
<dbReference type="OrthoDB" id="6512497at2759"/>
<feature type="domain" description="DUF4781" evidence="1">
    <location>
        <begin position="130"/>
        <end position="407"/>
    </location>
</feature>
<dbReference type="eggNOG" id="ENOG502S29Y">
    <property type="taxonomic scope" value="Eukaryota"/>
</dbReference>
<evidence type="ECO:0000259" key="1">
    <source>
        <dbReference type="Pfam" id="PF16013"/>
    </source>
</evidence>
<name>A0A1I8NCP9_MUSDO</name>
<reference evidence="2" key="1">
    <citation type="submission" date="2020-05" db="UniProtKB">
        <authorList>
            <consortium name="EnsemblMetazoa"/>
        </authorList>
    </citation>
    <scope>IDENTIFICATION</scope>
    <source>
        <strain evidence="2">Aabys</strain>
    </source>
</reference>
<dbReference type="EnsemblMetazoa" id="MDOA013852-RA">
    <property type="protein sequence ID" value="MDOA013852-PA"/>
    <property type="gene ID" value="MDOA013852"/>
</dbReference>
<proteinExistence type="predicted"/>
<evidence type="ECO:0000313" key="2">
    <source>
        <dbReference type="EnsemblMetazoa" id="MDOA013852-PA"/>
    </source>
</evidence>
<dbReference type="VEuPathDB" id="VectorBase:MDOA013852"/>
<dbReference type="InterPro" id="IPR031962">
    <property type="entry name" value="DUF4781"/>
</dbReference>
<sequence>MHAGDQVQEQNKKVLALRAAVEVQQDLAETSTLQTEIVWDVLGPDQEDVLRKKLEYMFPDDRTVYTSKQDIRRARRHNVNVKEIRAKLFQNIWQQRKFTNGVLLHSIIYVIVTSDTDVKNAKYSHNYTIHPIFRTRRCLNSNSSSGCCMIFIDEQSRIYQNWNDFVNNNELPIGAMVAPANGCYYLDDNNTVQLECGLTPAYYKKGLARMDAVFSAVSAVGQASSLVHPMFSLLTIGAKTYETLRDYQKMSDKVKHGTATKTSANLNLSGNVICLTSSVATFGAYMVVPNGGSLSFTTNMSIQAINSAATLINCTKFILTTYDIFTRYFSDEDDLQFSDLVAFGSSLLLLTNSVNNMVITSQLGNIGGNSLRSLLQTKIKAGLSLVAEEAIRLTMQSGDSFDLLRMVNDIPFRDILRSMHTICENLTPTGFLTTISAIGTAVLEMAPGLVVEVTNKEITQLNFIELAKVYGSKFVKHIANANSLMDVLNGMGIYFSEAVTQLIFNQARLFVDTCVDVIDEQQNTFLTTEMIIFKMFSFAVKNYKDLSYEYLDNKRDELIQGVTEYFQSFNPKPHQSSLSETESGSKRACDVCCGYYFLVEL</sequence>
<keyword evidence="3" id="KW-1185">Reference proteome</keyword>
<dbReference type="RefSeq" id="XP_005187568.2">
    <property type="nucleotide sequence ID" value="XM_005187511.3"/>
</dbReference>
<evidence type="ECO:0000313" key="3">
    <source>
        <dbReference type="Proteomes" id="UP001652621"/>
    </source>
</evidence>
<dbReference type="PANTHER" id="PTHR21115">
    <property type="entry name" value="GH06117P-RELATED"/>
    <property type="match status" value="1"/>
</dbReference>
<reference evidence="4" key="2">
    <citation type="submission" date="2025-04" db="UniProtKB">
        <authorList>
            <consortium name="RefSeq"/>
        </authorList>
    </citation>
    <scope>IDENTIFICATION</scope>
    <source>
        <strain evidence="4">Aabys</strain>
    </source>
</reference>
<dbReference type="GeneID" id="101895154"/>
<protein>
    <submittedName>
        <fullName evidence="4">Uncharacterized protein LOC101895154 isoform X1</fullName>
    </submittedName>
</protein>
<evidence type="ECO:0000313" key="4">
    <source>
        <dbReference type="RefSeq" id="XP_005187568.2"/>
    </source>
</evidence>
<organism evidence="2">
    <name type="scientific">Musca domestica</name>
    <name type="common">House fly</name>
    <dbReference type="NCBI Taxonomy" id="7370"/>
    <lineage>
        <taxon>Eukaryota</taxon>
        <taxon>Metazoa</taxon>
        <taxon>Ecdysozoa</taxon>
        <taxon>Arthropoda</taxon>
        <taxon>Hexapoda</taxon>
        <taxon>Insecta</taxon>
        <taxon>Pterygota</taxon>
        <taxon>Neoptera</taxon>
        <taxon>Endopterygota</taxon>
        <taxon>Diptera</taxon>
        <taxon>Brachycera</taxon>
        <taxon>Muscomorpha</taxon>
        <taxon>Muscoidea</taxon>
        <taxon>Muscidae</taxon>
        <taxon>Musca</taxon>
    </lineage>
</organism>
<dbReference type="Proteomes" id="UP001652621">
    <property type="component" value="Unplaced"/>
</dbReference>
<dbReference type="Pfam" id="PF16013">
    <property type="entry name" value="DUF4781"/>
    <property type="match status" value="1"/>
</dbReference>